<proteinExistence type="predicted"/>
<dbReference type="Proteomes" id="UP000193920">
    <property type="component" value="Unassembled WGS sequence"/>
</dbReference>
<accession>A0A1Y2D2F0</accession>
<dbReference type="GO" id="GO:0008175">
    <property type="term" value="F:tRNA methyltransferase activity"/>
    <property type="evidence" value="ECO:0007669"/>
    <property type="project" value="TreeGrafter"/>
</dbReference>
<protein>
    <recommendedName>
        <fullName evidence="5">Ribosomal RNA methyltransferase FtsJ domain-containing protein</fullName>
    </recommendedName>
</protein>
<evidence type="ECO:0000313" key="6">
    <source>
        <dbReference type="EMBL" id="ORY53304.1"/>
    </source>
</evidence>
<reference evidence="6 7" key="1">
    <citation type="submission" date="2016-08" db="EMBL/GenBank/DDBJ databases">
        <title>A Parts List for Fungal Cellulosomes Revealed by Comparative Genomics.</title>
        <authorList>
            <consortium name="DOE Joint Genome Institute"/>
            <person name="Haitjema C.H."/>
            <person name="Gilmore S.P."/>
            <person name="Henske J.K."/>
            <person name="Solomon K.V."/>
            <person name="De Groot R."/>
            <person name="Kuo A."/>
            <person name="Mondo S.J."/>
            <person name="Salamov A.A."/>
            <person name="Labutti K."/>
            <person name="Zhao Z."/>
            <person name="Chiniquy J."/>
            <person name="Barry K."/>
            <person name="Brewer H.M."/>
            <person name="Purvine S.O."/>
            <person name="Wright A.T."/>
            <person name="Boxma B."/>
            <person name="Van Alen T."/>
            <person name="Hackstein J.H."/>
            <person name="Baker S.E."/>
            <person name="Grigoriev I.V."/>
            <person name="O'Malley M.A."/>
        </authorList>
    </citation>
    <scope>NUCLEOTIDE SEQUENCE [LARGE SCALE GENOMIC DNA]</scope>
    <source>
        <strain evidence="6 7">G1</strain>
    </source>
</reference>
<gene>
    <name evidence="6" type="ORF">LY90DRAFT_413574</name>
</gene>
<dbReference type="Pfam" id="PF01728">
    <property type="entry name" value="FtsJ"/>
    <property type="match status" value="1"/>
</dbReference>
<dbReference type="InterPro" id="IPR029063">
    <property type="entry name" value="SAM-dependent_MTases_sf"/>
</dbReference>
<dbReference type="InterPro" id="IPR050082">
    <property type="entry name" value="RNA_methyltr_RlmE"/>
</dbReference>
<keyword evidence="4" id="KW-0472">Membrane</keyword>
<name>A0A1Y2D2F0_9FUNG</name>
<dbReference type="InterPro" id="IPR002877">
    <property type="entry name" value="RNA_MeTrfase_FtsJ_dom"/>
</dbReference>
<evidence type="ECO:0000256" key="4">
    <source>
        <dbReference type="SAM" id="Phobius"/>
    </source>
</evidence>
<feature type="domain" description="Ribosomal RNA methyltransferase FtsJ" evidence="5">
    <location>
        <begin position="2"/>
        <end position="158"/>
    </location>
</feature>
<dbReference type="AlphaFoldDB" id="A0A1Y2D2F0"/>
<keyword evidence="7" id="KW-1185">Reference proteome</keyword>
<sequence length="165" mass="19219">VKHCVDLCAAPCSWSQVLSRKLIIEGQEDPPKIVAVDLQAMAPLKGIIQIQGDIAKQSIAEQIISHFNSQYADLLFVKVHQRVINIATYIATYIYFLFYCIKYSCFKTWRFFCLKVFRGKDITLLYVQLKVFFKHVTYCKPRSSRNSSIESFIVCKDYQPPNHYY</sequence>
<feature type="transmembrane region" description="Helical" evidence="4">
    <location>
        <begin position="83"/>
        <end position="101"/>
    </location>
</feature>
<dbReference type="EMBL" id="MCOG01000091">
    <property type="protein sequence ID" value="ORY53304.1"/>
    <property type="molecule type" value="Genomic_DNA"/>
</dbReference>
<organism evidence="6 7">
    <name type="scientific">Neocallimastix californiae</name>
    <dbReference type="NCBI Taxonomy" id="1754190"/>
    <lineage>
        <taxon>Eukaryota</taxon>
        <taxon>Fungi</taxon>
        <taxon>Fungi incertae sedis</taxon>
        <taxon>Chytridiomycota</taxon>
        <taxon>Chytridiomycota incertae sedis</taxon>
        <taxon>Neocallimastigomycetes</taxon>
        <taxon>Neocallimastigales</taxon>
        <taxon>Neocallimastigaceae</taxon>
        <taxon>Neocallimastix</taxon>
    </lineage>
</organism>
<dbReference type="SUPFAM" id="SSF53335">
    <property type="entry name" value="S-adenosyl-L-methionine-dependent methyltransferases"/>
    <property type="match status" value="1"/>
</dbReference>
<dbReference type="OrthoDB" id="289250at2759"/>
<evidence type="ECO:0000259" key="5">
    <source>
        <dbReference type="Pfam" id="PF01728"/>
    </source>
</evidence>
<dbReference type="PANTHER" id="PTHR10920:SF12">
    <property type="entry name" value="TRNA (CYTIDINE(32)_GUANOSINE(34)-2'-O)-METHYLTRANSFERASE-RELATED"/>
    <property type="match status" value="1"/>
</dbReference>
<feature type="non-terminal residue" evidence="6">
    <location>
        <position position="1"/>
    </location>
</feature>
<keyword evidence="1" id="KW-0489">Methyltransferase</keyword>
<dbReference type="GO" id="GO:0002181">
    <property type="term" value="P:cytoplasmic translation"/>
    <property type="evidence" value="ECO:0007669"/>
    <property type="project" value="TreeGrafter"/>
</dbReference>
<evidence type="ECO:0000256" key="1">
    <source>
        <dbReference type="ARBA" id="ARBA00022603"/>
    </source>
</evidence>
<dbReference type="GO" id="GO:0030488">
    <property type="term" value="P:tRNA methylation"/>
    <property type="evidence" value="ECO:0007669"/>
    <property type="project" value="TreeGrafter"/>
</dbReference>
<dbReference type="Gene3D" id="3.40.50.150">
    <property type="entry name" value="Vaccinia Virus protein VP39"/>
    <property type="match status" value="1"/>
</dbReference>
<keyword evidence="4" id="KW-1133">Transmembrane helix</keyword>
<keyword evidence="4" id="KW-0812">Transmembrane</keyword>
<evidence type="ECO:0000256" key="3">
    <source>
        <dbReference type="ARBA" id="ARBA00022691"/>
    </source>
</evidence>
<comment type="caution">
    <text evidence="6">The sequence shown here is derived from an EMBL/GenBank/DDBJ whole genome shotgun (WGS) entry which is preliminary data.</text>
</comment>
<keyword evidence="2" id="KW-0808">Transferase</keyword>
<evidence type="ECO:0000256" key="2">
    <source>
        <dbReference type="ARBA" id="ARBA00022679"/>
    </source>
</evidence>
<dbReference type="PANTHER" id="PTHR10920">
    <property type="entry name" value="RIBOSOMAL RNA METHYLTRANSFERASE"/>
    <property type="match status" value="1"/>
</dbReference>
<dbReference type="STRING" id="1754190.A0A1Y2D2F0"/>
<keyword evidence="3" id="KW-0949">S-adenosyl-L-methionine</keyword>
<evidence type="ECO:0000313" key="7">
    <source>
        <dbReference type="Proteomes" id="UP000193920"/>
    </source>
</evidence>
<dbReference type="GO" id="GO:0005737">
    <property type="term" value="C:cytoplasm"/>
    <property type="evidence" value="ECO:0007669"/>
    <property type="project" value="TreeGrafter"/>
</dbReference>